<keyword evidence="1" id="KW-0472">Membrane</keyword>
<name>A0ABX0LEE0_9NEIS</name>
<dbReference type="SUPFAM" id="SSF52833">
    <property type="entry name" value="Thioredoxin-like"/>
    <property type="match status" value="1"/>
</dbReference>
<gene>
    <name evidence="2" type="ORF">HA052_21635</name>
</gene>
<dbReference type="Pfam" id="PF13728">
    <property type="entry name" value="TraF"/>
    <property type="match status" value="1"/>
</dbReference>
<keyword evidence="1" id="KW-1133">Transmembrane helix</keyword>
<organism evidence="2 3">
    <name type="scientific">Chromobacterium fluminis</name>
    <dbReference type="NCBI Taxonomy" id="3044269"/>
    <lineage>
        <taxon>Bacteria</taxon>
        <taxon>Pseudomonadati</taxon>
        <taxon>Pseudomonadota</taxon>
        <taxon>Betaproteobacteria</taxon>
        <taxon>Neisseriales</taxon>
        <taxon>Chromobacteriaceae</taxon>
        <taxon>Chromobacterium</taxon>
    </lineage>
</organism>
<comment type="caution">
    <text evidence="2">The sequence shown here is derived from an EMBL/GenBank/DDBJ whole genome shotgun (WGS) entry which is preliminary data.</text>
</comment>
<protein>
    <submittedName>
        <fullName evidence="2">Conjugal transfer protein TraF</fullName>
    </submittedName>
</protein>
<dbReference type="EMBL" id="JAAOMA010000042">
    <property type="protein sequence ID" value="NHR07796.1"/>
    <property type="molecule type" value="Genomic_DNA"/>
</dbReference>
<evidence type="ECO:0000313" key="3">
    <source>
        <dbReference type="Proteomes" id="UP001515641"/>
    </source>
</evidence>
<dbReference type="Proteomes" id="UP001515641">
    <property type="component" value="Unassembled WGS sequence"/>
</dbReference>
<reference evidence="2 3" key="1">
    <citation type="submission" date="2020-03" db="EMBL/GenBank/DDBJ databases">
        <title>Draft genome sequence of environmentally isolated cultures.</title>
        <authorList>
            <person name="Wilson H.S."/>
            <person name="De Leon M.E."/>
        </authorList>
    </citation>
    <scope>NUCLEOTIDE SEQUENCE [LARGE SCALE GENOMIC DNA]</scope>
    <source>
        <strain evidence="2 3">HSC-31F16</strain>
    </source>
</reference>
<proteinExistence type="predicted"/>
<dbReference type="InterPro" id="IPR039555">
    <property type="entry name" value="TraF/TrbB"/>
</dbReference>
<keyword evidence="3" id="KW-1185">Reference proteome</keyword>
<feature type="transmembrane region" description="Helical" evidence="1">
    <location>
        <begin position="7"/>
        <end position="29"/>
    </location>
</feature>
<evidence type="ECO:0000313" key="2">
    <source>
        <dbReference type="EMBL" id="NHR07796.1"/>
    </source>
</evidence>
<accession>A0ABX0LEE0</accession>
<dbReference type="InterPro" id="IPR036249">
    <property type="entry name" value="Thioredoxin-like_sf"/>
</dbReference>
<dbReference type="RefSeq" id="WP_166453545.1">
    <property type="nucleotide sequence ID" value="NZ_JAAOMA010000042.1"/>
</dbReference>
<sequence length="325" mass="36983">MTRYSEYQLNVLVIFVVMCALSWCTKIYASQPSILDESYADKFLHYQPRVVPGKQLEQPKPRARVTPSEKQGEQPVTVEWLKNNYPILEQRAIDKPTKENINAYLYAKRIILDKAQRFSNAVTAVNDMNPLLNENNRIPYASVGAESVRRADKQAQQAAVKELSQTGGLMVFIDRSCHFCAMQLPIISMLKKDYGMESLVVSIDGRLPDNYTGKMVKDNGLWKKLGLKLTPSIVFVNTPKSYSNGDDPNKYLIISQGFYAEDELVKQIAFAGFRSNLLSKSTAKTLDIWNIGVSANQDLQNLRLDPNRPETFKQIMDPILMKQYR</sequence>
<evidence type="ECO:0000256" key="1">
    <source>
        <dbReference type="SAM" id="Phobius"/>
    </source>
</evidence>
<keyword evidence="1" id="KW-0812">Transmembrane</keyword>